<comment type="caution">
    <text evidence="2">The sequence shown here is derived from an EMBL/GenBank/DDBJ whole genome shotgun (WGS) entry which is preliminary data.</text>
</comment>
<organism evidence="2 3">
    <name type="scientific">Microcystis aeruginosa NIES-3804</name>
    <dbReference type="NCBI Taxonomy" id="2517783"/>
    <lineage>
        <taxon>Bacteria</taxon>
        <taxon>Bacillati</taxon>
        <taxon>Cyanobacteriota</taxon>
        <taxon>Cyanophyceae</taxon>
        <taxon>Oscillatoriophycideae</taxon>
        <taxon>Chroococcales</taxon>
        <taxon>Microcystaceae</taxon>
        <taxon>Microcystis</taxon>
    </lineage>
</organism>
<sequence>MEENPNMINRNKSFQSLKNQVFQLLIFLLTVTLLLGGRGNAIALPLLPEPLAVIDRATATGGTVVEPVKKKNEVSSPKILEDAQIAYEKAIQAAKSAIDDLNAQLAAPSLDKKIIEAQQDNLEDLADNIDDLGEKVSKLGKKLVNSGAKLSETLQNNLITLENSLVNTSETIDILADDTERLKDNASPFLKTRVEKTIDAVKQTLQESDRAWQELISSATTELEKTSTPK</sequence>
<accession>A0A6H9GUF5</accession>
<proteinExistence type="predicted"/>
<reference evidence="2 3" key="1">
    <citation type="submission" date="2019-02" db="EMBL/GenBank/DDBJ databases">
        <title>Draft genome sequence of Arthrospira platensis NIES-3804.</title>
        <authorList>
            <person name="Yamaguchi H."/>
            <person name="Suzuki S."/>
            <person name="Kawachi M."/>
        </authorList>
    </citation>
    <scope>NUCLEOTIDE SEQUENCE [LARGE SCALE GENOMIC DNA]</scope>
    <source>
        <strain evidence="2 3">NIES-3804</strain>
    </source>
</reference>
<keyword evidence="1" id="KW-0175">Coiled coil</keyword>
<dbReference type="Proteomes" id="UP000435041">
    <property type="component" value="Unassembled WGS sequence"/>
</dbReference>
<evidence type="ECO:0000313" key="2">
    <source>
        <dbReference type="EMBL" id="GCL51210.1"/>
    </source>
</evidence>
<dbReference type="AlphaFoldDB" id="A0A6H9GUF5"/>
<gene>
    <name evidence="2" type="ORF">NIES3804_27870</name>
</gene>
<name>A0A6H9GUF5_MICAE</name>
<dbReference type="EMBL" id="BJCI01000048">
    <property type="protein sequence ID" value="GCL51210.1"/>
    <property type="molecule type" value="Genomic_DNA"/>
</dbReference>
<evidence type="ECO:0000256" key="1">
    <source>
        <dbReference type="SAM" id="Coils"/>
    </source>
</evidence>
<protein>
    <submittedName>
        <fullName evidence="2">Uncharacterized protein</fullName>
    </submittedName>
</protein>
<feature type="coiled-coil region" evidence="1">
    <location>
        <begin position="84"/>
        <end position="142"/>
    </location>
</feature>
<evidence type="ECO:0000313" key="3">
    <source>
        <dbReference type="Proteomes" id="UP000435041"/>
    </source>
</evidence>